<reference evidence="2 3" key="1">
    <citation type="submission" date="2016-08" db="EMBL/GenBank/DDBJ databases">
        <authorList>
            <consortium name="Lentinula edodes genome sequencing consortium"/>
            <person name="Sakamoto Y."/>
            <person name="Nakade K."/>
            <person name="Sato S."/>
            <person name="Yoshida Y."/>
            <person name="Miyazaki K."/>
            <person name="Natsume S."/>
            <person name="Konno N."/>
        </authorList>
    </citation>
    <scope>NUCLEOTIDE SEQUENCE [LARGE SCALE GENOMIC DNA]</scope>
    <source>
        <strain evidence="2 3">NBRC 111202</strain>
    </source>
</reference>
<feature type="transmembrane region" description="Helical" evidence="1">
    <location>
        <begin position="427"/>
        <end position="449"/>
    </location>
</feature>
<organism evidence="2 3">
    <name type="scientific">Lentinula edodes</name>
    <name type="common">Shiitake mushroom</name>
    <name type="synonym">Lentinus edodes</name>
    <dbReference type="NCBI Taxonomy" id="5353"/>
    <lineage>
        <taxon>Eukaryota</taxon>
        <taxon>Fungi</taxon>
        <taxon>Dikarya</taxon>
        <taxon>Basidiomycota</taxon>
        <taxon>Agaricomycotina</taxon>
        <taxon>Agaricomycetes</taxon>
        <taxon>Agaricomycetidae</taxon>
        <taxon>Agaricales</taxon>
        <taxon>Marasmiineae</taxon>
        <taxon>Omphalotaceae</taxon>
        <taxon>Lentinula</taxon>
    </lineage>
</organism>
<accession>A0A1Q3E871</accession>
<keyword evidence="1" id="KW-0812">Transmembrane</keyword>
<reference evidence="2 3" key="2">
    <citation type="submission" date="2017-02" db="EMBL/GenBank/DDBJ databases">
        <title>A genome survey and senescence transcriptome analysis in Lentinula edodes.</title>
        <authorList>
            <person name="Sakamoto Y."/>
            <person name="Nakade K."/>
            <person name="Sato S."/>
            <person name="Yoshida Y."/>
            <person name="Miyazaki K."/>
            <person name="Natsume S."/>
            <person name="Konno N."/>
        </authorList>
    </citation>
    <scope>NUCLEOTIDE SEQUENCE [LARGE SCALE GENOMIC DNA]</scope>
    <source>
        <strain evidence="2 3">NBRC 111202</strain>
    </source>
</reference>
<keyword evidence="1" id="KW-1133">Transmembrane helix</keyword>
<comment type="caution">
    <text evidence="2">The sequence shown here is derived from an EMBL/GenBank/DDBJ whole genome shotgun (WGS) entry which is preliminary data.</text>
</comment>
<evidence type="ECO:0000256" key="1">
    <source>
        <dbReference type="SAM" id="Phobius"/>
    </source>
</evidence>
<proteinExistence type="predicted"/>
<dbReference type="Proteomes" id="UP000188533">
    <property type="component" value="Unassembled WGS sequence"/>
</dbReference>
<sequence>MQCLIPESSRSLPFDLFLRAVPETFFVVSVLCFASHDVEGKPDRNHFGPNNPAIELDIIPVVHSDLIFDSRHLVHDIDSRYCLSGVHGYLRCLQLCRPTFQQLVLLTRWLPHNLSPVLFPVPKRVVYSGSSTPYNLETHTLTYIKKIDIKRVIESITNIFWYPFLSIMVHFRLNLFLFVAWKVLVWNLVVGEVVPFIEPGFFFSYGSIPVTEQCETVRLIWGRQSAIGQNPVAPYFFQVFTSSFVFPFVVNAGQGGDAGDGNLFFDFTVPFAPGTQYQICMYDSNGLPGGCQVLFTMIQNSTDTNPTCKNMTMPNQVLDVNSVVDGGPMSQNGFINQCDNVSIQPLNGTPPFTLTVSPPNHPPYNITSLTMDPIVWTVSLSRAMPFFLSLVSSEGLVWANGPMGVGRSDDDTCLAPDTILKAKAHSIATGAGVGGLFGGLFLAGVAWIVQRCWSRRRNTVDGKSSIMPWYDGNPSGHSSTNLYIRHQDGGRGTSPRALPEETTPAEVVELPPKYVVREDALIPHMLTEKPLHRLLVASE</sequence>
<keyword evidence="1" id="KW-0472">Membrane</keyword>
<keyword evidence="3" id="KW-1185">Reference proteome</keyword>
<name>A0A1Q3E871_LENED</name>
<protein>
    <submittedName>
        <fullName evidence="2">Uncharacterized protein</fullName>
    </submittedName>
</protein>
<evidence type="ECO:0000313" key="2">
    <source>
        <dbReference type="EMBL" id="GAW03453.1"/>
    </source>
</evidence>
<dbReference type="AlphaFoldDB" id="A0A1Q3E871"/>
<gene>
    <name evidence="2" type="ORF">LENED_005180</name>
</gene>
<dbReference type="EMBL" id="BDGU01000148">
    <property type="protein sequence ID" value="GAW03453.1"/>
    <property type="molecule type" value="Genomic_DNA"/>
</dbReference>
<evidence type="ECO:0000313" key="3">
    <source>
        <dbReference type="Proteomes" id="UP000188533"/>
    </source>
</evidence>